<feature type="chain" id="PRO_5046478326" evidence="2">
    <location>
        <begin position="28"/>
        <end position="1468"/>
    </location>
</feature>
<reference evidence="5" key="1">
    <citation type="journal article" date="2019" name="Int. J. Syst. Evol. Microbiol.">
        <title>The Global Catalogue of Microorganisms (GCM) 10K type strain sequencing project: providing services to taxonomists for standard genome sequencing and annotation.</title>
        <authorList>
            <consortium name="The Broad Institute Genomics Platform"/>
            <consortium name="The Broad Institute Genome Sequencing Center for Infectious Disease"/>
            <person name="Wu L."/>
            <person name="Ma J."/>
        </authorList>
    </citation>
    <scope>NUCLEOTIDE SEQUENCE [LARGE SCALE GENOMIC DNA]</scope>
    <source>
        <strain evidence="5">CCUG 57113</strain>
    </source>
</reference>
<keyword evidence="1 2" id="KW-0732">Signal</keyword>
<dbReference type="EMBL" id="JBHSMH010000041">
    <property type="protein sequence ID" value="MFC5469685.1"/>
    <property type="molecule type" value="Genomic_DNA"/>
</dbReference>
<protein>
    <submittedName>
        <fullName evidence="4">Ig-like domain-containing protein</fullName>
    </submittedName>
</protein>
<gene>
    <name evidence="4" type="ORF">ACFPPD_13210</name>
</gene>
<comment type="caution">
    <text evidence="4">The sequence shown here is derived from an EMBL/GenBank/DDBJ whole genome shotgun (WGS) entry which is preliminary data.</text>
</comment>
<evidence type="ECO:0000313" key="5">
    <source>
        <dbReference type="Proteomes" id="UP001596105"/>
    </source>
</evidence>
<dbReference type="NCBIfam" id="TIGR02059">
    <property type="entry name" value="swm_rep_I"/>
    <property type="match status" value="4"/>
</dbReference>
<accession>A0ABW0LUY6</accession>
<evidence type="ECO:0000256" key="2">
    <source>
        <dbReference type="SAM" id="SignalP"/>
    </source>
</evidence>
<keyword evidence="5" id="KW-1185">Reference proteome</keyword>
<dbReference type="InterPro" id="IPR014755">
    <property type="entry name" value="Cu-Rt/internalin_Ig-like"/>
</dbReference>
<dbReference type="InterPro" id="IPR001119">
    <property type="entry name" value="SLH_dom"/>
</dbReference>
<dbReference type="PROSITE" id="PS51272">
    <property type="entry name" value="SLH"/>
    <property type="match status" value="3"/>
</dbReference>
<feature type="domain" description="SLH" evidence="3">
    <location>
        <begin position="1409"/>
        <end position="1468"/>
    </location>
</feature>
<organism evidence="4 5">
    <name type="scientific">Cohnella suwonensis</name>
    <dbReference type="NCBI Taxonomy" id="696072"/>
    <lineage>
        <taxon>Bacteria</taxon>
        <taxon>Bacillati</taxon>
        <taxon>Bacillota</taxon>
        <taxon>Bacilli</taxon>
        <taxon>Bacillales</taxon>
        <taxon>Paenibacillaceae</taxon>
        <taxon>Cohnella</taxon>
    </lineage>
</organism>
<evidence type="ECO:0000256" key="1">
    <source>
        <dbReference type="ARBA" id="ARBA00022729"/>
    </source>
</evidence>
<feature type="signal peptide" evidence="2">
    <location>
        <begin position="1"/>
        <end position="27"/>
    </location>
</feature>
<dbReference type="InterPro" id="IPR051465">
    <property type="entry name" value="Cell_Envelope_Struct_Comp"/>
</dbReference>
<dbReference type="Pfam" id="PF13753">
    <property type="entry name" value="SWM_repeat"/>
    <property type="match status" value="4"/>
</dbReference>
<feature type="domain" description="SLH" evidence="3">
    <location>
        <begin position="1342"/>
        <end position="1405"/>
    </location>
</feature>
<dbReference type="InterPro" id="IPR011801">
    <property type="entry name" value="Swm_rep_I_cyn"/>
</dbReference>
<dbReference type="Proteomes" id="UP001596105">
    <property type="component" value="Unassembled WGS sequence"/>
</dbReference>
<dbReference type="InterPro" id="IPR032812">
    <property type="entry name" value="SbsA_Ig"/>
</dbReference>
<proteinExistence type="predicted"/>
<dbReference type="PANTHER" id="PTHR43308:SF5">
    <property type="entry name" value="S-LAYER PROTEIN _ PEPTIDOGLYCAN ENDO-BETA-N-ACETYLGLUCOSAMINIDASE"/>
    <property type="match status" value="1"/>
</dbReference>
<evidence type="ECO:0000313" key="4">
    <source>
        <dbReference type="EMBL" id="MFC5469685.1"/>
    </source>
</evidence>
<dbReference type="Pfam" id="PF00395">
    <property type="entry name" value="SLH"/>
    <property type="match status" value="3"/>
</dbReference>
<dbReference type="InterPro" id="IPR028059">
    <property type="entry name" value="SWM_rpt"/>
</dbReference>
<name>A0ABW0LUY6_9BACL</name>
<dbReference type="Gene3D" id="2.60.40.1220">
    <property type="match status" value="3"/>
</dbReference>
<evidence type="ECO:0000259" key="3">
    <source>
        <dbReference type="PROSITE" id="PS51272"/>
    </source>
</evidence>
<dbReference type="Pfam" id="PF13205">
    <property type="entry name" value="Big_5"/>
    <property type="match status" value="5"/>
</dbReference>
<feature type="domain" description="SLH" evidence="3">
    <location>
        <begin position="1281"/>
        <end position="1341"/>
    </location>
</feature>
<dbReference type="PANTHER" id="PTHR43308">
    <property type="entry name" value="OUTER MEMBRANE PROTEIN ALPHA-RELATED"/>
    <property type="match status" value="1"/>
</dbReference>
<dbReference type="RefSeq" id="WP_209745286.1">
    <property type="nucleotide sequence ID" value="NZ_JBHSMH010000041.1"/>
</dbReference>
<sequence>MRLQRTLSITLLMALVLQLWVAGAAVAAPSGPVAVSTYPADNQANVPANAKLRIKFDENVSRGGGTIAIKNASTNASVALYNVASDSVNITFISSDTVEINPGSTLVAGQNYYIEISSNAFLNGAGAGYAGISNSTTWNFGVIASDGASPSVETYTPVSGGTIAATGVLKLKFNEIVTTASGSIRITRVDTGDTQVVSVLSTEVTGSGIDAGGGKTEISVQPNTRLVSGKNYQVQIDAGAFADIVGNPTTAISWSFSTAPSVINVSATAPADNASNVPSTGLQTSISFGATTIYKGTTGKIYLKRVSDNYPVDTIDMALTPGRVTVSGASATFDFAGNVLEKNKSYYIMIDPGVLKDGTNNPYEGIIDTTTWNFATVVDADNVPPAATAFTPVATSTTSAISGNLSIAFNEPVKPGSGTILIRNITSNTIFCSIPVTSGAVTGGGTNTITISPSSVCGNFVKNTTYSVQIGSQAITDMSNNAYGGISNDSVWWFRISSDSTVPELLSTSPVPGSNSVKRDAVLSMTFDEPIAPISMSDGVLATIYPVIAGAKGSGISAVLWTETDPRKVFLGPVSVTPDPVDPSSVILTPIDFSTATTYIVNVPNDAVTDVAGNPFPGILNDYRWTFQTLGSDTAAPILSSAAMDGSAIVLTYNEDLDESILPYPSNFYVTVNEVPRQVNGVAISGKTVRLSLQSGVAVGQTVKVAYTRDSSISRMVQDLSANPAPSFAAREVTNTLDTTLAKPLSGILNGTTLTLTFNKTLEALASGASSQFVVKFNGTAQSVSAASASGTTLTLTLPYAGTNVQSVSVSYVPGSYPLRDLSGNAVTGFADFFVQNANDITPPVLASAAAAGTKVTLTFNEGLDLTAIPLKSSFSIYKGGTAAVISSVAVTNNAVELTLASQLETDAVLYVSYIPSSQGIKDLAGNAAASINSYRIVAGNAVAATLSSAVAKSSIITLAYSAGLNTTSQPYVSQYNVKVDGAFASIGSLSVSGQEVKLTLAAPIKKGQTVSLSYMSTGIPLKDMTNQPVPAIAEMAVTNQSSDLDNVPEYLEANTSGGLQFVNAKASSTGSGTSPTGKSLVRYTLDGPKFLAAYDVFRQGTAQTPVLTFKVPSTELGALVAVPLTAIMDASSRISNASFRVEYGELQFELPLTAINYSKENYMAGGNIATSYLQLSIEKNASSPIVSAINVAGAQMLATPADFSAGILSGSNLRTIDSFDQYVKRSFVVSSLSNSSNVAVVRLDSEANELNYVPTTTEPGTNGVKVNFFRKGSSTYAVVRKSATFTDMISHWASNDVLSLASKFVVSGDTAKTFSPGKSITRGDFAEFLARGIGLTGDRNASTRYSDVTSANANAAYIGAVSKAGIVEGGSDGKFRPNATITREEIATMLVRAMNYVGVQSNPSTSTLSQFKDKSKISKWALDGMAININAGIIKGATPTTVNPQSNATRAEAAIMIKRFLEYVDFL</sequence>